<evidence type="ECO:0000256" key="1">
    <source>
        <dbReference type="ARBA" id="ARBA00004123"/>
    </source>
</evidence>
<dbReference type="PANTHER" id="PTHR13321">
    <property type="entry name" value="MEDIATOR OF RNA POLYMERASE II TRANSCRIPTION, SUBUNIT 18"/>
    <property type="match status" value="1"/>
</dbReference>
<evidence type="ECO:0000256" key="5">
    <source>
        <dbReference type="ARBA" id="ARBA00023163"/>
    </source>
</evidence>
<evidence type="ECO:0000256" key="8">
    <source>
        <dbReference type="RuleBase" id="RU364150"/>
    </source>
</evidence>
<evidence type="ECO:0000256" key="3">
    <source>
        <dbReference type="ARBA" id="ARBA00019612"/>
    </source>
</evidence>
<dbReference type="PANTHER" id="PTHR13321:SF2">
    <property type="entry name" value="MEDIATOR OF RNA POLYMERASE II TRANSCRIPTION SUBUNIT 18"/>
    <property type="match status" value="1"/>
</dbReference>
<dbReference type="Pfam" id="PF09637">
    <property type="entry name" value="Med18"/>
    <property type="match status" value="1"/>
</dbReference>
<protein>
    <recommendedName>
        <fullName evidence="3 8">Mediator of RNA polymerase II transcription subunit 18</fullName>
    </recommendedName>
    <alternativeName>
        <fullName evidence="7 8">Mediator complex subunit 18</fullName>
    </alternativeName>
</protein>
<reference evidence="9" key="1">
    <citation type="submission" date="2021-06" db="EMBL/GenBank/DDBJ databases">
        <authorList>
            <person name="Kallberg Y."/>
            <person name="Tangrot J."/>
            <person name="Rosling A."/>
        </authorList>
    </citation>
    <scope>NUCLEOTIDE SEQUENCE</scope>
    <source>
        <strain evidence="9">CL551</strain>
    </source>
</reference>
<dbReference type="GO" id="GO:0070847">
    <property type="term" value="C:core mediator complex"/>
    <property type="evidence" value="ECO:0007669"/>
    <property type="project" value="TreeGrafter"/>
</dbReference>
<dbReference type="Gene3D" id="2.40.320.10">
    <property type="entry name" value="Hypothetical Protein Pfu-838710-001"/>
    <property type="match status" value="1"/>
</dbReference>
<dbReference type="GO" id="GO:0006357">
    <property type="term" value="P:regulation of transcription by RNA polymerase II"/>
    <property type="evidence" value="ECO:0007669"/>
    <property type="project" value="InterPro"/>
</dbReference>
<evidence type="ECO:0000256" key="2">
    <source>
        <dbReference type="ARBA" id="ARBA00009814"/>
    </source>
</evidence>
<keyword evidence="5 8" id="KW-0804">Transcription</keyword>
<dbReference type="GO" id="GO:0006369">
    <property type="term" value="P:termination of RNA polymerase II transcription"/>
    <property type="evidence" value="ECO:0007669"/>
    <property type="project" value="TreeGrafter"/>
</dbReference>
<evidence type="ECO:0000256" key="6">
    <source>
        <dbReference type="ARBA" id="ARBA00023242"/>
    </source>
</evidence>
<comment type="function">
    <text evidence="8">Component of the Mediator complex, a coactivator involved in the regulated transcription of nearly all RNA polymerase II-dependent genes. Mediator functions as a bridge to convey information from gene-specific regulatory proteins to the basal RNA polymerase II transcription machinery. Mediator is recruited to promoters by direct interactions with regulatory proteins and serves as a scaffold for the assembly of a functional preinitiation complex with RNA polymerase II and the general transcription factors.</text>
</comment>
<comment type="subcellular location">
    <subcellularLocation>
        <location evidence="1 8">Nucleus</location>
    </subcellularLocation>
</comment>
<keyword evidence="10" id="KW-1185">Reference proteome</keyword>
<comment type="subunit">
    <text evidence="8">Component of the Mediator complex.</text>
</comment>
<sequence length="220" mass="25067">MGSNSMVTPLLFECSLHGRIPESLREKVIERLEGICGTAPINIFEHEIGFIPSVQTPDGPSRNDDLLLKLKSPIEENDLTKRQWQLCQLGHPETRSGRGVTVRSVLYAKILNGDALKFLNVLGYKYAYEYVKKGIVFTFRDLLRVNISQIFTLDKVHDVSSLKPFDEKNYIVEATTTLILAEAVDEKCQELLKFSEFLRGAVDLHHVDHLVLKNRVHYTK</sequence>
<keyword evidence="8" id="KW-0010">Activator</keyword>
<proteinExistence type="inferred from homology"/>
<evidence type="ECO:0000313" key="9">
    <source>
        <dbReference type="EMBL" id="CAG8479590.1"/>
    </source>
</evidence>
<comment type="caution">
    <text evidence="9">The sequence shown here is derived from an EMBL/GenBank/DDBJ whole genome shotgun (WGS) entry which is preliminary data.</text>
</comment>
<keyword evidence="4 8" id="KW-0805">Transcription regulation</keyword>
<comment type="similarity">
    <text evidence="2 8">Belongs to the Mediator complex subunit 18 family.</text>
</comment>
<evidence type="ECO:0000313" key="10">
    <source>
        <dbReference type="Proteomes" id="UP000789342"/>
    </source>
</evidence>
<dbReference type="GO" id="GO:0003712">
    <property type="term" value="F:transcription coregulator activity"/>
    <property type="evidence" value="ECO:0007669"/>
    <property type="project" value="InterPro"/>
</dbReference>
<dbReference type="AlphaFoldDB" id="A0A9N8WDX1"/>
<dbReference type="InterPro" id="IPR019095">
    <property type="entry name" value="Mediator_Med18"/>
</dbReference>
<accession>A0A9N8WDX1</accession>
<dbReference type="Proteomes" id="UP000789342">
    <property type="component" value="Unassembled WGS sequence"/>
</dbReference>
<dbReference type="GO" id="GO:0016592">
    <property type="term" value="C:mediator complex"/>
    <property type="evidence" value="ECO:0007669"/>
    <property type="project" value="InterPro"/>
</dbReference>
<keyword evidence="6 8" id="KW-0539">Nucleus</keyword>
<gene>
    <name evidence="8" type="primary">MED18</name>
    <name evidence="9" type="ORF">AMORRO_LOCUS2244</name>
</gene>
<evidence type="ECO:0000256" key="7">
    <source>
        <dbReference type="ARBA" id="ARBA00032012"/>
    </source>
</evidence>
<evidence type="ECO:0000256" key="4">
    <source>
        <dbReference type="ARBA" id="ARBA00023015"/>
    </source>
</evidence>
<dbReference type="OrthoDB" id="5348092at2759"/>
<name>A0A9N8WDX1_9GLOM</name>
<dbReference type="EMBL" id="CAJVPV010000920">
    <property type="protein sequence ID" value="CAG8479590.1"/>
    <property type="molecule type" value="Genomic_DNA"/>
</dbReference>
<organism evidence="9 10">
    <name type="scientific">Acaulospora morrowiae</name>
    <dbReference type="NCBI Taxonomy" id="94023"/>
    <lineage>
        <taxon>Eukaryota</taxon>
        <taxon>Fungi</taxon>
        <taxon>Fungi incertae sedis</taxon>
        <taxon>Mucoromycota</taxon>
        <taxon>Glomeromycotina</taxon>
        <taxon>Glomeromycetes</taxon>
        <taxon>Diversisporales</taxon>
        <taxon>Acaulosporaceae</taxon>
        <taxon>Acaulospora</taxon>
    </lineage>
</organism>